<dbReference type="InterPro" id="IPR016032">
    <property type="entry name" value="Sig_transdc_resp-reg_C-effctor"/>
</dbReference>
<evidence type="ECO:0000259" key="4">
    <source>
        <dbReference type="PROSITE" id="PS50043"/>
    </source>
</evidence>
<keyword evidence="1" id="KW-0805">Transcription regulation</keyword>
<evidence type="ECO:0000256" key="3">
    <source>
        <dbReference type="ARBA" id="ARBA00023163"/>
    </source>
</evidence>
<comment type="caution">
    <text evidence="5">The sequence shown here is derived from an EMBL/GenBank/DDBJ whole genome shotgun (WGS) entry which is preliminary data.</text>
</comment>
<dbReference type="PROSITE" id="PS00622">
    <property type="entry name" value="HTH_LUXR_1"/>
    <property type="match status" value="1"/>
</dbReference>
<dbReference type="EMBL" id="JAPCID010000021">
    <property type="protein sequence ID" value="MDA0139020.1"/>
    <property type="molecule type" value="Genomic_DNA"/>
</dbReference>
<dbReference type="PANTHER" id="PTHR44688:SF16">
    <property type="entry name" value="DNA-BINDING TRANSCRIPTIONAL ACTIVATOR DEVR_DOSR"/>
    <property type="match status" value="1"/>
</dbReference>
<organism evidence="5 6">
    <name type="scientific">Solirubrobacter deserti</name>
    <dbReference type="NCBI Taxonomy" id="2282478"/>
    <lineage>
        <taxon>Bacteria</taxon>
        <taxon>Bacillati</taxon>
        <taxon>Actinomycetota</taxon>
        <taxon>Thermoleophilia</taxon>
        <taxon>Solirubrobacterales</taxon>
        <taxon>Solirubrobacteraceae</taxon>
        <taxon>Solirubrobacter</taxon>
    </lineage>
</organism>
<accession>A0ABT4RKF0</accession>
<keyword evidence="3" id="KW-0804">Transcription</keyword>
<proteinExistence type="predicted"/>
<dbReference type="InterPro" id="IPR000792">
    <property type="entry name" value="Tscrpt_reg_LuxR_C"/>
</dbReference>
<dbReference type="Proteomes" id="UP001147700">
    <property type="component" value="Unassembled WGS sequence"/>
</dbReference>
<keyword evidence="2" id="KW-0238">DNA-binding</keyword>
<dbReference type="PANTHER" id="PTHR44688">
    <property type="entry name" value="DNA-BINDING TRANSCRIPTIONAL ACTIVATOR DEVR_DOSR"/>
    <property type="match status" value="1"/>
</dbReference>
<dbReference type="RefSeq" id="WP_202954886.1">
    <property type="nucleotide sequence ID" value="NZ_JAPCID010000021.1"/>
</dbReference>
<evidence type="ECO:0000313" key="5">
    <source>
        <dbReference type="EMBL" id="MDA0139020.1"/>
    </source>
</evidence>
<dbReference type="SMART" id="SM00421">
    <property type="entry name" value="HTH_LUXR"/>
    <property type="match status" value="1"/>
</dbReference>
<dbReference type="Gene3D" id="1.10.10.10">
    <property type="entry name" value="Winged helix-like DNA-binding domain superfamily/Winged helix DNA-binding domain"/>
    <property type="match status" value="1"/>
</dbReference>
<reference evidence="5" key="1">
    <citation type="submission" date="2022-10" db="EMBL/GenBank/DDBJ databases">
        <title>The WGS of Solirubrobacter sp. CPCC 204708.</title>
        <authorList>
            <person name="Jiang Z."/>
        </authorList>
    </citation>
    <scope>NUCLEOTIDE SEQUENCE</scope>
    <source>
        <strain evidence="5">CPCC 204708</strain>
    </source>
</reference>
<evidence type="ECO:0000313" key="6">
    <source>
        <dbReference type="Proteomes" id="UP001147700"/>
    </source>
</evidence>
<gene>
    <name evidence="5" type="ORF">OJ962_16075</name>
</gene>
<sequence>MRGNEPLTPRELETLALLAAGNTTPDIARQLGVTPGTIKTHLTNMYRKIGVRNRIQATRYYLEHCTSHPLRPPPARHADETSPLIERQIRELEARLDELAPATAEAERLQHALKALRGIES</sequence>
<protein>
    <submittedName>
        <fullName evidence="5">LuxR C-terminal-related transcriptional regulator</fullName>
    </submittedName>
</protein>
<dbReference type="PRINTS" id="PR00038">
    <property type="entry name" value="HTHLUXR"/>
</dbReference>
<dbReference type="CDD" id="cd06170">
    <property type="entry name" value="LuxR_C_like"/>
    <property type="match status" value="1"/>
</dbReference>
<dbReference type="Pfam" id="PF00196">
    <property type="entry name" value="GerE"/>
    <property type="match status" value="1"/>
</dbReference>
<feature type="domain" description="HTH luxR-type" evidence="4">
    <location>
        <begin position="1"/>
        <end position="65"/>
    </location>
</feature>
<dbReference type="InterPro" id="IPR036388">
    <property type="entry name" value="WH-like_DNA-bd_sf"/>
</dbReference>
<evidence type="ECO:0000256" key="1">
    <source>
        <dbReference type="ARBA" id="ARBA00023015"/>
    </source>
</evidence>
<name>A0ABT4RKF0_9ACTN</name>
<keyword evidence="6" id="KW-1185">Reference proteome</keyword>
<dbReference type="PROSITE" id="PS50043">
    <property type="entry name" value="HTH_LUXR_2"/>
    <property type="match status" value="1"/>
</dbReference>
<evidence type="ECO:0000256" key="2">
    <source>
        <dbReference type="ARBA" id="ARBA00023125"/>
    </source>
</evidence>
<dbReference type="SUPFAM" id="SSF46894">
    <property type="entry name" value="C-terminal effector domain of the bipartite response regulators"/>
    <property type="match status" value="1"/>
</dbReference>